<dbReference type="RefSeq" id="WP_377933884.1">
    <property type="nucleotide sequence ID" value="NZ_JBHUMF010000015.1"/>
</dbReference>
<proteinExistence type="predicted"/>
<comment type="caution">
    <text evidence="1">The sequence shown here is derived from an EMBL/GenBank/DDBJ whole genome shotgun (WGS) entry which is preliminary data.</text>
</comment>
<name>A0ABW5RPJ8_9BACI</name>
<evidence type="ECO:0000313" key="1">
    <source>
        <dbReference type="EMBL" id="MFD2680463.1"/>
    </source>
</evidence>
<accession>A0ABW5RPJ8</accession>
<sequence length="193" mass="22656">MNQLSKEFYLSDQEKLLIVNGIRRGLHRFYKERDGKSELLTERNYLSRQRSSYVFDSLYHLTNQHPELNVIAEIRNAGLSYEYLLLVFKDRNIMLTVSQVKHREDLPEYSEYRNEFAEGNHIYNQQLSFFKDEAPYKEGVYKHLIVTYNGLNGPVPGFICIGATTPKQDSWVYHQDLTEGLKSVVLQQDNLLV</sequence>
<gene>
    <name evidence="1" type="ORF">ACFSUL_06810</name>
</gene>
<evidence type="ECO:0000313" key="2">
    <source>
        <dbReference type="Proteomes" id="UP001597506"/>
    </source>
</evidence>
<protein>
    <submittedName>
        <fullName evidence="1">Uncharacterized protein</fullName>
    </submittedName>
</protein>
<dbReference type="EMBL" id="JBHUMF010000015">
    <property type="protein sequence ID" value="MFD2680463.1"/>
    <property type="molecule type" value="Genomic_DNA"/>
</dbReference>
<organism evidence="1 2">
    <name type="scientific">Bacillus seohaeanensis</name>
    <dbReference type="NCBI Taxonomy" id="284580"/>
    <lineage>
        <taxon>Bacteria</taxon>
        <taxon>Bacillati</taxon>
        <taxon>Bacillota</taxon>
        <taxon>Bacilli</taxon>
        <taxon>Bacillales</taxon>
        <taxon>Bacillaceae</taxon>
        <taxon>Bacillus</taxon>
    </lineage>
</organism>
<keyword evidence="2" id="KW-1185">Reference proteome</keyword>
<dbReference type="Proteomes" id="UP001597506">
    <property type="component" value="Unassembled WGS sequence"/>
</dbReference>
<reference evidence="2" key="1">
    <citation type="journal article" date="2019" name="Int. J. Syst. Evol. Microbiol.">
        <title>The Global Catalogue of Microorganisms (GCM) 10K type strain sequencing project: providing services to taxonomists for standard genome sequencing and annotation.</title>
        <authorList>
            <consortium name="The Broad Institute Genomics Platform"/>
            <consortium name="The Broad Institute Genome Sequencing Center for Infectious Disease"/>
            <person name="Wu L."/>
            <person name="Ma J."/>
        </authorList>
    </citation>
    <scope>NUCLEOTIDE SEQUENCE [LARGE SCALE GENOMIC DNA]</scope>
    <source>
        <strain evidence="2">KCTC 3913</strain>
    </source>
</reference>